<sequence>MAGRSGNGGWRQWIDGEAFLAVLIWGASFPIVKHGVDSFGPLSFAVWRLIVAIGCLLVWLRLRGESLRVRRQHLPRLAMAGFGAMGIFQIVFLVGMRHTTSTHSALFLNTSPLWALPISWLIERQRPRTGGMIGALLGFIGVVLMVGQPDATARTTLLGDLLTLGAAICWVGVTLIPRPLVARYGAVPVTTWMLIGSLVVVGLVGARDAVQSVGDPPGWGAWGALLYTGVLAMVGANVFWQRAVQRLGAATTLVYYYLQPGIAMVLGVVFLDESVRLTQIVGLLAVFAGVLVAQRAAITQPAVRVADPAGQRAD</sequence>
<evidence type="ECO:0000256" key="4">
    <source>
        <dbReference type="ARBA" id="ARBA00022989"/>
    </source>
</evidence>
<evidence type="ECO:0000259" key="6">
    <source>
        <dbReference type="Pfam" id="PF00892"/>
    </source>
</evidence>
<evidence type="ECO:0000256" key="1">
    <source>
        <dbReference type="ARBA" id="ARBA00004651"/>
    </source>
</evidence>
<keyword evidence="5" id="KW-0472">Membrane</keyword>
<protein>
    <submittedName>
        <fullName evidence="7">DMT family transporter</fullName>
    </submittedName>
</protein>
<dbReference type="Gene3D" id="1.10.3730.20">
    <property type="match status" value="1"/>
</dbReference>
<dbReference type="AlphaFoldDB" id="A0A7C1XF00"/>
<keyword evidence="2" id="KW-1003">Cell membrane</keyword>
<accession>A0A7C1XF00</accession>
<feature type="domain" description="EamA" evidence="6">
    <location>
        <begin position="158"/>
        <end position="292"/>
    </location>
</feature>
<name>A0A7C1XF00_THERO</name>
<dbReference type="InterPro" id="IPR000620">
    <property type="entry name" value="EamA_dom"/>
</dbReference>
<reference evidence="7" key="1">
    <citation type="journal article" date="2020" name="mSystems">
        <title>Genome- and Community-Level Interaction Insights into Carbon Utilization and Element Cycling Functions of Hydrothermarchaeota in Hydrothermal Sediment.</title>
        <authorList>
            <person name="Zhou Z."/>
            <person name="Liu Y."/>
            <person name="Xu W."/>
            <person name="Pan J."/>
            <person name="Luo Z.H."/>
            <person name="Li M."/>
        </authorList>
    </citation>
    <scope>NUCLEOTIDE SEQUENCE [LARGE SCALE GENOMIC DNA]</scope>
    <source>
        <strain evidence="7">SpSt-222</strain>
    </source>
</reference>
<dbReference type="SUPFAM" id="SSF103481">
    <property type="entry name" value="Multidrug resistance efflux transporter EmrE"/>
    <property type="match status" value="2"/>
</dbReference>
<dbReference type="Pfam" id="PF00892">
    <property type="entry name" value="EamA"/>
    <property type="match status" value="2"/>
</dbReference>
<keyword evidence="4" id="KW-1133">Transmembrane helix</keyword>
<evidence type="ECO:0000256" key="2">
    <source>
        <dbReference type="ARBA" id="ARBA00022475"/>
    </source>
</evidence>
<dbReference type="GO" id="GO:0005886">
    <property type="term" value="C:plasma membrane"/>
    <property type="evidence" value="ECO:0007669"/>
    <property type="project" value="UniProtKB-SubCell"/>
</dbReference>
<dbReference type="PANTHER" id="PTHR32322">
    <property type="entry name" value="INNER MEMBRANE TRANSPORTER"/>
    <property type="match status" value="1"/>
</dbReference>
<organism evidence="7">
    <name type="scientific">Thermomicrobium roseum</name>
    <dbReference type="NCBI Taxonomy" id="500"/>
    <lineage>
        <taxon>Bacteria</taxon>
        <taxon>Pseudomonadati</taxon>
        <taxon>Thermomicrobiota</taxon>
        <taxon>Thermomicrobia</taxon>
        <taxon>Thermomicrobiales</taxon>
        <taxon>Thermomicrobiaceae</taxon>
        <taxon>Thermomicrobium</taxon>
    </lineage>
</organism>
<proteinExistence type="predicted"/>
<dbReference type="InterPro" id="IPR037185">
    <property type="entry name" value="EmrE-like"/>
</dbReference>
<gene>
    <name evidence="7" type="ORF">ENP47_11380</name>
</gene>
<keyword evidence="3" id="KW-0812">Transmembrane</keyword>
<comment type="subcellular location">
    <subcellularLocation>
        <location evidence="1">Cell membrane</location>
        <topology evidence="1">Multi-pass membrane protein</topology>
    </subcellularLocation>
</comment>
<evidence type="ECO:0000256" key="5">
    <source>
        <dbReference type="ARBA" id="ARBA00023136"/>
    </source>
</evidence>
<evidence type="ECO:0000313" key="7">
    <source>
        <dbReference type="EMBL" id="HEF66178.1"/>
    </source>
</evidence>
<comment type="caution">
    <text evidence="7">The sequence shown here is derived from an EMBL/GenBank/DDBJ whole genome shotgun (WGS) entry which is preliminary data.</text>
</comment>
<dbReference type="PANTHER" id="PTHR32322:SF18">
    <property type="entry name" value="S-ADENOSYLMETHIONINE_S-ADENOSYLHOMOCYSTEINE TRANSPORTER"/>
    <property type="match status" value="1"/>
</dbReference>
<dbReference type="EMBL" id="DSJL01000011">
    <property type="protein sequence ID" value="HEF66178.1"/>
    <property type="molecule type" value="Genomic_DNA"/>
</dbReference>
<dbReference type="InterPro" id="IPR050638">
    <property type="entry name" value="AA-Vitamin_Transporters"/>
</dbReference>
<feature type="domain" description="EamA" evidence="6">
    <location>
        <begin position="18"/>
        <end position="146"/>
    </location>
</feature>
<evidence type="ECO:0000256" key="3">
    <source>
        <dbReference type="ARBA" id="ARBA00022692"/>
    </source>
</evidence>